<gene>
    <name evidence="1" type="ORF">AWN68_17115</name>
</gene>
<sequence>MLSGRRNKRNSSVGTILAFGILILIGSCSDIYEQKEVEYLLPKGQHMSKRLGGFPNDKSGTLKSDVLDFTARFDESVRYDLGNRNQDDINKLFGFSDCNSLHHENSVRFGWRYSLVKDMVEIFSYAYTNGVVGYHHMGDIAIRETAHYQIQIVGDKFYLLLNGEMKQEVERGTNCEVGLYYKLYPYFGGDEPAPHDISIYIKEIFTQ</sequence>
<dbReference type="PROSITE" id="PS51257">
    <property type="entry name" value="PROKAR_LIPOPROTEIN"/>
    <property type="match status" value="1"/>
</dbReference>
<dbReference type="EMBL" id="LRDB01000008">
    <property type="protein sequence ID" value="KYG80222.1"/>
    <property type="molecule type" value="Genomic_DNA"/>
</dbReference>
<reference evidence="1 2" key="1">
    <citation type="submission" date="2016-01" db="EMBL/GenBank/DDBJ databases">
        <title>Genome sequencing of Roseivirga echinicomitans KMM 6058.</title>
        <authorList>
            <person name="Selvaratnam C."/>
            <person name="Thevarajoo S."/>
            <person name="Goh K.M."/>
            <person name="Ee R."/>
            <person name="Chan K.-G."/>
            <person name="Chong C.S."/>
        </authorList>
    </citation>
    <scope>NUCLEOTIDE SEQUENCE [LARGE SCALE GENOMIC DNA]</scope>
    <source>
        <strain evidence="1 2">KMM 6058</strain>
    </source>
</reference>
<dbReference type="Proteomes" id="UP000075615">
    <property type="component" value="Unassembled WGS sequence"/>
</dbReference>
<proteinExistence type="predicted"/>
<comment type="caution">
    <text evidence="1">The sequence shown here is derived from an EMBL/GenBank/DDBJ whole genome shotgun (WGS) entry which is preliminary data.</text>
</comment>
<accession>A0A150XNQ9</accession>
<protein>
    <submittedName>
        <fullName evidence="1">Uncharacterized protein</fullName>
    </submittedName>
</protein>
<evidence type="ECO:0000313" key="2">
    <source>
        <dbReference type="Proteomes" id="UP000075615"/>
    </source>
</evidence>
<name>A0A150XNQ9_9BACT</name>
<evidence type="ECO:0000313" key="1">
    <source>
        <dbReference type="EMBL" id="KYG80222.1"/>
    </source>
</evidence>
<dbReference type="AlphaFoldDB" id="A0A150XNQ9"/>
<dbReference type="RefSeq" id="WP_068413795.1">
    <property type="nucleotide sequence ID" value="NZ_LRDB01000008.1"/>
</dbReference>
<organism evidence="1 2">
    <name type="scientific">Roseivirga echinicomitans</name>
    <dbReference type="NCBI Taxonomy" id="296218"/>
    <lineage>
        <taxon>Bacteria</taxon>
        <taxon>Pseudomonadati</taxon>
        <taxon>Bacteroidota</taxon>
        <taxon>Cytophagia</taxon>
        <taxon>Cytophagales</taxon>
        <taxon>Roseivirgaceae</taxon>
        <taxon>Roseivirga</taxon>
    </lineage>
</organism>
<dbReference type="STRING" id="296218.AWN68_17115"/>
<keyword evidence="2" id="KW-1185">Reference proteome</keyword>